<evidence type="ECO:0000313" key="3">
    <source>
        <dbReference type="EMBL" id="CAF4398283.1"/>
    </source>
</evidence>
<dbReference type="Proteomes" id="UP000663862">
    <property type="component" value="Unassembled WGS sequence"/>
</dbReference>
<evidence type="ECO:0000313" key="2">
    <source>
        <dbReference type="EMBL" id="CAF3388891.1"/>
    </source>
</evidence>
<proteinExistence type="predicted"/>
<dbReference type="EMBL" id="CAJOBQ010000661">
    <property type="protein sequence ID" value="CAF4398283.1"/>
    <property type="molecule type" value="Genomic_DNA"/>
</dbReference>
<comment type="caution">
    <text evidence="2">The sequence shown here is derived from an EMBL/GenBank/DDBJ whole genome shotgun (WGS) entry which is preliminary data.</text>
</comment>
<dbReference type="EMBL" id="CAJNYU010000765">
    <property type="protein sequence ID" value="CAF3388891.1"/>
    <property type="molecule type" value="Genomic_DNA"/>
</dbReference>
<dbReference type="Proteomes" id="UP000663869">
    <property type="component" value="Unassembled WGS sequence"/>
</dbReference>
<feature type="region of interest" description="Disordered" evidence="1">
    <location>
        <begin position="111"/>
        <end position="199"/>
    </location>
</feature>
<feature type="compositionally biased region" description="Basic residues" evidence="1">
    <location>
        <begin position="133"/>
        <end position="143"/>
    </location>
</feature>
<gene>
    <name evidence="2" type="ORF">FME351_LOCUS7959</name>
    <name evidence="3" type="ORF">TSG867_LOCUS12790</name>
</gene>
<organism evidence="2 4">
    <name type="scientific">Rotaria socialis</name>
    <dbReference type="NCBI Taxonomy" id="392032"/>
    <lineage>
        <taxon>Eukaryota</taxon>
        <taxon>Metazoa</taxon>
        <taxon>Spiralia</taxon>
        <taxon>Gnathifera</taxon>
        <taxon>Rotifera</taxon>
        <taxon>Eurotatoria</taxon>
        <taxon>Bdelloidea</taxon>
        <taxon>Philodinida</taxon>
        <taxon>Philodinidae</taxon>
        <taxon>Rotaria</taxon>
    </lineage>
</organism>
<reference evidence="2" key="1">
    <citation type="submission" date="2021-02" db="EMBL/GenBank/DDBJ databases">
        <authorList>
            <person name="Nowell W R."/>
        </authorList>
    </citation>
    <scope>NUCLEOTIDE SEQUENCE</scope>
</reference>
<feature type="region of interest" description="Disordered" evidence="1">
    <location>
        <begin position="1149"/>
        <end position="1177"/>
    </location>
</feature>
<sequence length="1367" mass="160533">MAANQVQVRLQKLLNNELSSHDKKLLISAYDALVSILQTPEMRKQLSEEHELLFECISKIILTSYNKYFHGDQLRFLLDLTSSVCTLSMSQNQIIDNWLQNIEERTFEKQDCYNDDDDDDDNLIENGTESGKGGKKRSIQKNHRNSEPTKVHEASARGKNNRKSPRNDSTNNLSKGSSKSANKKRYTVPFNNKSNADRQFNHSYIGGEYGHVRTDSTNEKESPIEIILSKRSQSRFARICRKSRELIDVWYNVEKRNKKFKLNLSRIRKLQKLYGENLSTIFHEKESIFYSLVCHVAQNDFLFGNDQYLALYDLKNILLPEKYSLLNRDRSIFCRQRTLIPLNEITEHIQTKPVIQQTIFNDFQEYIIRSTSPILFDLIKYLLKSNIFINIEYLEYFSNRILFDMKKDIFSNEQLDELHRYCGNRMKRFECNNRELWTERSILFQNDKTIQNDLNQWILALDQVLSTNLIEQINDEKIVVQHSFWYSTILIMASSNHLNKDQFERVLKSGIQSTLFNSIQKFYLQYYLNEGHAPITINELNLIKTQLENQNINEKKLAYEQMKIILDRSKPEFKNEEFKQLDDLIPMIHHHVLHRLISLVELIFSHTNIFSKEQLQELLDKFLYQSTIVRPLPSKKTKKLLASYSRSISLRELETNCLSPKSDLRKCILLLRSRRFMEKDGAYDLLAESIINIFKNRQKFSNEPCQELKNLLDEKFLGKERYYLINEAYKEFRTNKNNLLIFNRTILNQLLNKILLKDYQAHLDFINVLENISQSIDFKEISVEFEINRCLLTAIILIIIDADYSNSSDLLLCQQRLTTIIEKQIIFFPLLLSEQQYELITSPSTVTADIDLLISLLKTTLNESDLLIINRTLLNQLLNKILLKDYQAHLDFINVLENISQSINFKEITIEFEINRCLLTTIILIIIDADYSVSSELILFQQRLTTMIEKQRILFSLLLSEQQYELITSPSTVTSNIGVLISLLKTDLNESNFSNLIYFIQNRLKQKPDFRKLINFLIYSFDNEFLSIRQTLQISNLIFRYSKLNNNNSEHFLQFLIELLQLEIHSSPKFFLKLIRCDQENDEIISQITIMLTMQTGTYATVEWKRSMLSLLQIIFDRSDNYEDLKDIALRSSMFQKVIFRQQLESYAKKTSDNQSDENKEPVAVPKNNNNNDTPTKHCELFRRLESDDESINALAISQLRTYLVNEQLSSEILLPTFVQALQFIFHNFRKFPRVSLSKWILLIAKNRGKIFSSGALCDQLLIDIVLGRFHMPTNIFTSLNRLIQSNKTDQRHDGLSKLRLLLRITRINCKENEAHNLPTISNQLYNAITHIVFDGKFNDHQVQLCVKAARNSWLLNSDHREKLNNI</sequence>
<feature type="compositionally biased region" description="Acidic residues" evidence="1">
    <location>
        <begin position="113"/>
        <end position="123"/>
    </location>
</feature>
<feature type="compositionally biased region" description="Basic and acidic residues" evidence="1">
    <location>
        <begin position="1149"/>
        <end position="1161"/>
    </location>
</feature>
<evidence type="ECO:0000256" key="1">
    <source>
        <dbReference type="SAM" id="MobiDB-lite"/>
    </source>
</evidence>
<feature type="compositionally biased region" description="Polar residues" evidence="1">
    <location>
        <begin position="167"/>
        <end position="180"/>
    </location>
</feature>
<name>A0A817Z7M7_9BILA</name>
<evidence type="ECO:0000313" key="4">
    <source>
        <dbReference type="Proteomes" id="UP000663869"/>
    </source>
</evidence>
<accession>A0A817Z7M7</accession>
<protein>
    <submittedName>
        <fullName evidence="2">Uncharacterized protein</fullName>
    </submittedName>
</protein>
<feature type="compositionally biased region" description="Basic and acidic residues" evidence="1">
    <location>
        <begin position="144"/>
        <end position="156"/>
    </location>
</feature>